<feature type="binding site" evidence="4">
    <location>
        <position position="56"/>
    </location>
    <ligand>
        <name>substrate</name>
    </ligand>
</feature>
<evidence type="ECO:0000256" key="3">
    <source>
        <dbReference type="ARBA" id="ARBA00022840"/>
    </source>
</evidence>
<dbReference type="GO" id="GO:0046872">
    <property type="term" value="F:metal ion binding"/>
    <property type="evidence" value="ECO:0007669"/>
    <property type="project" value="UniProtKB-KW"/>
</dbReference>
<dbReference type="GO" id="GO:0009396">
    <property type="term" value="P:folic acid-containing compound biosynthetic process"/>
    <property type="evidence" value="ECO:0007669"/>
    <property type="project" value="TreeGrafter"/>
</dbReference>
<accession>A0A3P1CBX1</accession>
<dbReference type="GO" id="GO:0005524">
    <property type="term" value="F:ATP binding"/>
    <property type="evidence" value="ECO:0007669"/>
    <property type="project" value="UniProtKB-KW"/>
</dbReference>
<dbReference type="PANTHER" id="PTHR23407">
    <property type="entry name" value="ATPASE INHIBITOR/5-FORMYLTETRAHYDROFOLATE CYCLO-LIGASE"/>
    <property type="match status" value="1"/>
</dbReference>
<feature type="binding site" evidence="4">
    <location>
        <begin position="3"/>
        <end position="7"/>
    </location>
    <ligand>
        <name>ATP</name>
        <dbReference type="ChEBI" id="CHEBI:30616"/>
    </ligand>
</feature>
<dbReference type="RefSeq" id="WP_124909925.1">
    <property type="nucleotide sequence ID" value="NZ_RQJP01000006.1"/>
</dbReference>
<feature type="binding site" evidence="4">
    <location>
        <begin position="137"/>
        <end position="145"/>
    </location>
    <ligand>
        <name>ATP</name>
        <dbReference type="ChEBI" id="CHEBI:30616"/>
    </ligand>
</feature>
<keyword evidence="2 4" id="KW-0547">Nucleotide-binding</keyword>
<comment type="caution">
    <text evidence="6">The sequence shown here is derived from an EMBL/GenBank/DDBJ whole genome shotgun (WGS) entry which is preliminary data.</text>
</comment>
<evidence type="ECO:0000256" key="2">
    <source>
        <dbReference type="ARBA" id="ARBA00022741"/>
    </source>
</evidence>
<dbReference type="PANTHER" id="PTHR23407:SF1">
    <property type="entry name" value="5-FORMYLTETRAHYDROFOLATE CYCLO-LIGASE"/>
    <property type="match status" value="1"/>
</dbReference>
<organism evidence="6 7">
    <name type="scientific">Larkinella knui</name>
    <dbReference type="NCBI Taxonomy" id="2025310"/>
    <lineage>
        <taxon>Bacteria</taxon>
        <taxon>Pseudomonadati</taxon>
        <taxon>Bacteroidota</taxon>
        <taxon>Cytophagia</taxon>
        <taxon>Cytophagales</taxon>
        <taxon>Spirosomataceae</taxon>
        <taxon>Larkinella</taxon>
    </lineage>
</organism>
<dbReference type="NCBIfam" id="TIGR02727">
    <property type="entry name" value="MTHFS_bact"/>
    <property type="match status" value="1"/>
</dbReference>
<dbReference type="EMBL" id="RQJP01000006">
    <property type="protein sequence ID" value="RRB10833.1"/>
    <property type="molecule type" value="Genomic_DNA"/>
</dbReference>
<dbReference type="SUPFAM" id="SSF100950">
    <property type="entry name" value="NagB/RpiA/CoA transferase-like"/>
    <property type="match status" value="1"/>
</dbReference>
<comment type="similarity">
    <text evidence="1 5">Belongs to the 5-formyltetrahydrofolate cyclo-ligase family.</text>
</comment>
<keyword evidence="7" id="KW-1185">Reference proteome</keyword>
<dbReference type="AlphaFoldDB" id="A0A3P1CBX1"/>
<sequence>MTKAELRSEFRQKRRSLSEAEWQNRCEAISNQFFTFLRSRPVSVISTFLPIENQKEVDTWLIIRRLWQDFPAVRVAAPVTDLISGTLENYEITPETAFTKSRYNIPEPPPHSSFIVHRSSFDFVLVPLLAFDQTGNRVGYGGGFYDRFLTQCRPDCLKIGLSLFDPVARIDDVFEGDIALNFCVTPDRVWAFDRNAD</sequence>
<dbReference type="InterPro" id="IPR002698">
    <property type="entry name" value="FTHF_cligase"/>
</dbReference>
<proteinExistence type="inferred from homology"/>
<evidence type="ECO:0000256" key="4">
    <source>
        <dbReference type="PIRSR" id="PIRSR006806-1"/>
    </source>
</evidence>
<dbReference type="InterPro" id="IPR024185">
    <property type="entry name" value="FTHF_cligase-like_sf"/>
</dbReference>
<evidence type="ECO:0000256" key="5">
    <source>
        <dbReference type="RuleBase" id="RU361279"/>
    </source>
</evidence>
<dbReference type="PIRSF" id="PIRSF006806">
    <property type="entry name" value="FTHF_cligase"/>
    <property type="match status" value="1"/>
</dbReference>
<dbReference type="InterPro" id="IPR037171">
    <property type="entry name" value="NagB/RpiA_transferase-like"/>
</dbReference>
<dbReference type="OrthoDB" id="9801938at2"/>
<dbReference type="Gene3D" id="3.40.50.10420">
    <property type="entry name" value="NagB/RpiA/CoA transferase-like"/>
    <property type="match status" value="1"/>
</dbReference>
<dbReference type="Pfam" id="PF01812">
    <property type="entry name" value="5-FTHF_cyc-lig"/>
    <property type="match status" value="1"/>
</dbReference>
<gene>
    <name evidence="6" type="ORF">EHT87_27180</name>
</gene>
<evidence type="ECO:0000313" key="7">
    <source>
        <dbReference type="Proteomes" id="UP000274271"/>
    </source>
</evidence>
<evidence type="ECO:0000313" key="6">
    <source>
        <dbReference type="EMBL" id="RRB10833.1"/>
    </source>
</evidence>
<protein>
    <recommendedName>
        <fullName evidence="5">5-formyltetrahydrofolate cyclo-ligase</fullName>
        <ecNumber evidence="5">6.3.3.2</ecNumber>
    </recommendedName>
</protein>
<evidence type="ECO:0000256" key="1">
    <source>
        <dbReference type="ARBA" id="ARBA00010638"/>
    </source>
</evidence>
<dbReference type="GO" id="GO:0035999">
    <property type="term" value="P:tetrahydrofolate interconversion"/>
    <property type="evidence" value="ECO:0007669"/>
    <property type="project" value="TreeGrafter"/>
</dbReference>
<name>A0A3P1CBX1_9BACT</name>
<reference evidence="6 7" key="1">
    <citation type="submission" date="2018-11" db="EMBL/GenBank/DDBJ databases">
        <authorList>
            <person name="Zhou Z."/>
            <person name="Wang G."/>
        </authorList>
    </citation>
    <scope>NUCLEOTIDE SEQUENCE [LARGE SCALE GENOMIC DNA]</scope>
    <source>
        <strain evidence="6 7">KCTC42998</strain>
    </source>
</reference>
<keyword evidence="6" id="KW-0436">Ligase</keyword>
<keyword evidence="5" id="KW-0460">Magnesium</keyword>
<dbReference type="EC" id="6.3.3.2" evidence="5"/>
<feature type="binding site" evidence="4">
    <location>
        <position position="49"/>
    </location>
    <ligand>
        <name>substrate</name>
    </ligand>
</feature>
<keyword evidence="3 4" id="KW-0067">ATP-binding</keyword>
<comment type="cofactor">
    <cofactor evidence="5">
        <name>Mg(2+)</name>
        <dbReference type="ChEBI" id="CHEBI:18420"/>
    </cofactor>
</comment>
<comment type="catalytic activity">
    <reaction evidence="5">
        <text>(6S)-5-formyl-5,6,7,8-tetrahydrofolate + ATP = (6R)-5,10-methenyltetrahydrofolate + ADP + phosphate</text>
        <dbReference type="Rhea" id="RHEA:10488"/>
        <dbReference type="ChEBI" id="CHEBI:30616"/>
        <dbReference type="ChEBI" id="CHEBI:43474"/>
        <dbReference type="ChEBI" id="CHEBI:57455"/>
        <dbReference type="ChEBI" id="CHEBI:57457"/>
        <dbReference type="ChEBI" id="CHEBI:456216"/>
        <dbReference type="EC" id="6.3.3.2"/>
    </reaction>
</comment>
<dbReference type="Proteomes" id="UP000274271">
    <property type="component" value="Unassembled WGS sequence"/>
</dbReference>
<dbReference type="GO" id="GO:0030272">
    <property type="term" value="F:5-formyltetrahydrofolate cyclo-ligase activity"/>
    <property type="evidence" value="ECO:0007669"/>
    <property type="project" value="UniProtKB-EC"/>
</dbReference>
<keyword evidence="5" id="KW-0479">Metal-binding</keyword>